<dbReference type="InterPro" id="IPR003661">
    <property type="entry name" value="HisK_dim/P_dom"/>
</dbReference>
<gene>
    <name evidence="8" type="ORF">EH32_06630</name>
</gene>
<dbReference type="EMBL" id="JMIX01000003">
    <property type="protein sequence ID" value="KEO98777.1"/>
    <property type="molecule type" value="Genomic_DNA"/>
</dbReference>
<name>A0A074NLX6_9SPHN</name>
<dbReference type="Pfam" id="PF00512">
    <property type="entry name" value="HisKA"/>
    <property type="match status" value="1"/>
</dbReference>
<reference evidence="8 9" key="1">
    <citation type="submission" date="2014-04" db="EMBL/GenBank/DDBJ databases">
        <title>A comprehensive comparison of genomes of Erythrobacter spp. Strains.</title>
        <authorList>
            <person name="Zheng Q."/>
        </authorList>
    </citation>
    <scope>NUCLEOTIDE SEQUENCE [LARGE SCALE GENOMIC DNA]</scope>
    <source>
        <strain evidence="8 9">DSM 8509</strain>
    </source>
</reference>
<keyword evidence="4" id="KW-0808">Transferase</keyword>
<evidence type="ECO:0000313" key="9">
    <source>
        <dbReference type="Proteomes" id="UP000027866"/>
    </source>
</evidence>
<dbReference type="InterPro" id="IPR036097">
    <property type="entry name" value="HisK_dim/P_sf"/>
</dbReference>
<dbReference type="SUPFAM" id="SSF55874">
    <property type="entry name" value="ATPase domain of HSP90 chaperone/DNA topoisomerase II/histidine kinase"/>
    <property type="match status" value="1"/>
</dbReference>
<dbReference type="SMART" id="SM00388">
    <property type="entry name" value="HisKA"/>
    <property type="match status" value="1"/>
</dbReference>
<dbReference type="CDD" id="cd00082">
    <property type="entry name" value="HisKA"/>
    <property type="match status" value="1"/>
</dbReference>
<dbReference type="OrthoDB" id="9797304at2"/>
<organism evidence="8 9">
    <name type="scientific">Erythrobacter litoralis</name>
    <dbReference type="NCBI Taxonomy" id="39960"/>
    <lineage>
        <taxon>Bacteria</taxon>
        <taxon>Pseudomonadati</taxon>
        <taxon>Pseudomonadota</taxon>
        <taxon>Alphaproteobacteria</taxon>
        <taxon>Sphingomonadales</taxon>
        <taxon>Erythrobacteraceae</taxon>
        <taxon>Erythrobacter/Porphyrobacter group</taxon>
        <taxon>Erythrobacter</taxon>
    </lineage>
</organism>
<keyword evidence="3" id="KW-0597">Phosphoprotein</keyword>
<dbReference type="EC" id="2.7.13.3" evidence="2"/>
<evidence type="ECO:0000259" key="7">
    <source>
        <dbReference type="PROSITE" id="PS50109"/>
    </source>
</evidence>
<dbReference type="Gene3D" id="1.10.287.130">
    <property type="match status" value="1"/>
</dbReference>
<dbReference type="Gene3D" id="3.30.450.20">
    <property type="entry name" value="PAS domain"/>
    <property type="match status" value="2"/>
</dbReference>
<dbReference type="InterPro" id="IPR004358">
    <property type="entry name" value="Sig_transdc_His_kin-like_C"/>
</dbReference>
<proteinExistence type="predicted"/>
<dbReference type="SUPFAM" id="SSF55785">
    <property type="entry name" value="PYP-like sensor domain (PAS domain)"/>
    <property type="match status" value="2"/>
</dbReference>
<evidence type="ECO:0000256" key="3">
    <source>
        <dbReference type="ARBA" id="ARBA00022553"/>
    </source>
</evidence>
<dbReference type="InterPro" id="IPR036890">
    <property type="entry name" value="HATPase_C_sf"/>
</dbReference>
<dbReference type="SMART" id="SM00387">
    <property type="entry name" value="HATPase_c"/>
    <property type="match status" value="1"/>
</dbReference>
<dbReference type="SMART" id="SM00091">
    <property type="entry name" value="PAS"/>
    <property type="match status" value="3"/>
</dbReference>
<dbReference type="GO" id="GO:0000155">
    <property type="term" value="F:phosphorelay sensor kinase activity"/>
    <property type="evidence" value="ECO:0007669"/>
    <property type="project" value="InterPro"/>
</dbReference>
<dbReference type="PATRIC" id="fig|39960.10.peg.1828"/>
<dbReference type="PRINTS" id="PR00344">
    <property type="entry name" value="BCTRLSENSOR"/>
</dbReference>
<protein>
    <recommendedName>
        <fullName evidence="2">histidine kinase</fullName>
        <ecNumber evidence="2">2.7.13.3</ecNumber>
    </recommendedName>
</protein>
<comment type="caution">
    <text evidence="8">The sequence shown here is derived from an EMBL/GenBank/DDBJ whole genome shotgun (WGS) entry which is preliminary data.</text>
</comment>
<dbReference type="PANTHER" id="PTHR43711">
    <property type="entry name" value="TWO-COMPONENT HISTIDINE KINASE"/>
    <property type="match status" value="1"/>
</dbReference>
<dbReference type="SUPFAM" id="SSF47384">
    <property type="entry name" value="Homodimeric domain of signal transducing histidine kinase"/>
    <property type="match status" value="1"/>
</dbReference>
<dbReference type="CDD" id="cd00075">
    <property type="entry name" value="HATPase"/>
    <property type="match status" value="1"/>
</dbReference>
<evidence type="ECO:0000256" key="4">
    <source>
        <dbReference type="ARBA" id="ARBA00022679"/>
    </source>
</evidence>
<sequence length="789" mass="85035">MELTPLALVLIGLLLAAWTVGAAVVVLRASAKTKRTAALQKSLRRMQHLLDVAPAMPLLVRVDGRIEAPERLARWLGLEKMPGYLSELAAITDAGETRGLASRQLDALTEKIRITQKSATPFQLALNPPGSGRSLAFQGALADPQVSPGGAALVWVFDFTESDAELARLRAAANRAEADFAALVGLIEAAPMPMWFRASDMKLRLVNHAYVEAVGAQGAEQVVSGQAELLEPDDSGRSPADLARFALEKQEKNERIVTATIHGERRSLKVSDLPLGQEGVAGYAIDIEEQQQVERGFRAYREAQRAMLDQLSVGVAQFDGEERLVSANLPFARLFGLGAEAISERIAFERFLADARERGRTPEVRDFPEWRREHVAWFGLSEAQEEAWPLPGGTHLRIVGQPMPDGGLVFIAEDRTEQLALSATRDTLLRTRTATLDSLFEALAIFAPDGSVQLWNRSFAGTWGLTSEFLDTHPGAQELLDAIAENLVRPSEAKQIGAVVRAATLDRRGQGGRTELKDGRTLRFAGVPLPDGNGLLTVLDITDSQKAEQALRERASALEEADAVKARFLANMSYEFRTPLTTIGGYAEMLKSGAAGEELSGTAGEYVDAILAAVERLTEQVENVLDLSQSEAGLLPITKEEVDLLALLTEVVREREQAIIGAGLSLDLKGRRGREVMADRRQLARAVGNLLDNSIAATPAGGRILIEIPKPGEGDDWTAAIVLKDTGSGMSKADLDRAMEGLKKGGDGAIEKRSGLGLPLARQLVEAHGGTLVIESREGAGTTATIRLP</sequence>
<dbReference type="InterPro" id="IPR003594">
    <property type="entry name" value="HATPase_dom"/>
</dbReference>
<evidence type="ECO:0000256" key="2">
    <source>
        <dbReference type="ARBA" id="ARBA00012438"/>
    </source>
</evidence>
<dbReference type="PANTHER" id="PTHR43711:SF26">
    <property type="entry name" value="SENSOR HISTIDINE KINASE RCSC"/>
    <property type="match status" value="1"/>
</dbReference>
<accession>A0A074NLX6</accession>
<evidence type="ECO:0000256" key="5">
    <source>
        <dbReference type="ARBA" id="ARBA00022777"/>
    </source>
</evidence>
<evidence type="ECO:0000313" key="8">
    <source>
        <dbReference type="EMBL" id="KEO98777.1"/>
    </source>
</evidence>
<dbReference type="Pfam" id="PF02518">
    <property type="entry name" value="HATPase_c"/>
    <property type="match status" value="1"/>
</dbReference>
<dbReference type="AlphaFoldDB" id="A0A074NLX6"/>
<dbReference type="InterPro" id="IPR005467">
    <property type="entry name" value="His_kinase_dom"/>
</dbReference>
<dbReference type="PROSITE" id="PS50109">
    <property type="entry name" value="HIS_KIN"/>
    <property type="match status" value="1"/>
</dbReference>
<keyword evidence="5 8" id="KW-0418">Kinase</keyword>
<dbReference type="KEGG" id="elq:Ga0102493_112733"/>
<dbReference type="RefSeq" id="WP_034901112.1">
    <property type="nucleotide sequence ID" value="NZ_CP017057.1"/>
</dbReference>
<keyword evidence="9" id="KW-1185">Reference proteome</keyword>
<keyword evidence="6" id="KW-0902">Two-component regulatory system</keyword>
<dbReference type="Proteomes" id="UP000027866">
    <property type="component" value="Unassembled WGS sequence"/>
</dbReference>
<evidence type="ECO:0000256" key="6">
    <source>
        <dbReference type="ARBA" id="ARBA00023012"/>
    </source>
</evidence>
<dbReference type="Gene3D" id="3.30.565.10">
    <property type="entry name" value="Histidine kinase-like ATPase, C-terminal domain"/>
    <property type="match status" value="1"/>
</dbReference>
<feature type="domain" description="Histidine kinase" evidence="7">
    <location>
        <begin position="571"/>
        <end position="789"/>
    </location>
</feature>
<dbReference type="Pfam" id="PF12860">
    <property type="entry name" value="PAS_7"/>
    <property type="match status" value="2"/>
</dbReference>
<comment type="catalytic activity">
    <reaction evidence="1">
        <text>ATP + protein L-histidine = ADP + protein N-phospho-L-histidine.</text>
        <dbReference type="EC" id="2.7.13.3"/>
    </reaction>
</comment>
<dbReference type="InterPro" id="IPR035965">
    <property type="entry name" value="PAS-like_dom_sf"/>
</dbReference>
<evidence type="ECO:0000256" key="1">
    <source>
        <dbReference type="ARBA" id="ARBA00000085"/>
    </source>
</evidence>
<dbReference type="InterPro" id="IPR000014">
    <property type="entry name" value="PAS"/>
</dbReference>
<dbReference type="InterPro" id="IPR050736">
    <property type="entry name" value="Sensor_HK_Regulatory"/>
</dbReference>